<keyword evidence="9" id="KW-0472">Membrane</keyword>
<keyword evidence="12" id="KW-1185">Reference proteome</keyword>
<evidence type="ECO:0000313" key="12">
    <source>
        <dbReference type="Proteomes" id="UP001272097"/>
    </source>
</evidence>
<dbReference type="InterPro" id="IPR017871">
    <property type="entry name" value="ABC_transporter-like_CS"/>
</dbReference>
<dbReference type="Pfam" id="PF08352">
    <property type="entry name" value="oligo_HPY"/>
    <property type="match status" value="1"/>
</dbReference>
<comment type="caution">
    <text evidence="11">The sequence shown here is derived from an EMBL/GenBank/DDBJ whole genome shotgun (WGS) entry which is preliminary data.</text>
</comment>
<name>A0ABU4X9D3_9HYPH</name>
<dbReference type="PANTHER" id="PTHR43297:SF14">
    <property type="entry name" value="ATPASE AAA-TYPE CORE DOMAIN-CONTAINING PROTEIN"/>
    <property type="match status" value="1"/>
</dbReference>
<evidence type="ECO:0000256" key="7">
    <source>
        <dbReference type="ARBA" id="ARBA00022840"/>
    </source>
</evidence>
<feature type="domain" description="ABC transporter" evidence="10">
    <location>
        <begin position="281"/>
        <end position="528"/>
    </location>
</feature>
<keyword evidence="3" id="KW-0813">Transport</keyword>
<accession>A0ABU4X9D3</accession>
<dbReference type="InterPro" id="IPR013563">
    <property type="entry name" value="Oligopep_ABC_C"/>
</dbReference>
<evidence type="ECO:0000256" key="6">
    <source>
        <dbReference type="ARBA" id="ARBA00022741"/>
    </source>
</evidence>
<dbReference type="PANTHER" id="PTHR43297">
    <property type="entry name" value="OLIGOPEPTIDE TRANSPORT ATP-BINDING PROTEIN APPD"/>
    <property type="match status" value="1"/>
</dbReference>
<evidence type="ECO:0000313" key="11">
    <source>
        <dbReference type="EMBL" id="MDX8443679.1"/>
    </source>
</evidence>
<dbReference type="SUPFAM" id="SSF52540">
    <property type="entry name" value="P-loop containing nucleoside triphosphate hydrolases"/>
    <property type="match status" value="2"/>
</dbReference>
<dbReference type="PROSITE" id="PS50893">
    <property type="entry name" value="ABC_TRANSPORTER_2"/>
    <property type="match status" value="2"/>
</dbReference>
<comment type="subcellular location">
    <subcellularLocation>
        <location evidence="1">Cell inner membrane</location>
        <topology evidence="1">Peripheral membrane protein</topology>
    </subcellularLocation>
</comment>
<dbReference type="InterPro" id="IPR003439">
    <property type="entry name" value="ABC_transporter-like_ATP-bd"/>
</dbReference>
<keyword evidence="8" id="KW-1278">Translocase</keyword>
<keyword evidence="5" id="KW-0997">Cell inner membrane</keyword>
<feature type="domain" description="ABC transporter" evidence="10">
    <location>
        <begin position="6"/>
        <end position="257"/>
    </location>
</feature>
<dbReference type="GO" id="GO:0005524">
    <property type="term" value="F:ATP binding"/>
    <property type="evidence" value="ECO:0007669"/>
    <property type="project" value="UniProtKB-KW"/>
</dbReference>
<dbReference type="RefSeq" id="WP_320217662.1">
    <property type="nucleotide sequence ID" value="NZ_JAVIIS010000076.1"/>
</dbReference>
<evidence type="ECO:0000256" key="2">
    <source>
        <dbReference type="ARBA" id="ARBA00005417"/>
    </source>
</evidence>
<organism evidence="11 12">
    <name type="scientific">Mesorhizobium australafricanum</name>
    <dbReference type="NCBI Taxonomy" id="3072311"/>
    <lineage>
        <taxon>Bacteria</taxon>
        <taxon>Pseudomonadati</taxon>
        <taxon>Pseudomonadota</taxon>
        <taxon>Alphaproteobacteria</taxon>
        <taxon>Hyphomicrobiales</taxon>
        <taxon>Phyllobacteriaceae</taxon>
        <taxon>Mesorhizobium</taxon>
    </lineage>
</organism>
<dbReference type="Pfam" id="PF00005">
    <property type="entry name" value="ABC_tran"/>
    <property type="match status" value="2"/>
</dbReference>
<keyword evidence="4" id="KW-1003">Cell membrane</keyword>
<dbReference type="PROSITE" id="PS00211">
    <property type="entry name" value="ABC_TRANSPORTER_1"/>
    <property type="match status" value="1"/>
</dbReference>
<dbReference type="Proteomes" id="UP001272097">
    <property type="component" value="Unassembled WGS sequence"/>
</dbReference>
<dbReference type="EMBL" id="JAVIIS010000076">
    <property type="protein sequence ID" value="MDX8443679.1"/>
    <property type="molecule type" value="Genomic_DNA"/>
</dbReference>
<dbReference type="InterPro" id="IPR003593">
    <property type="entry name" value="AAA+_ATPase"/>
</dbReference>
<evidence type="ECO:0000256" key="5">
    <source>
        <dbReference type="ARBA" id="ARBA00022519"/>
    </source>
</evidence>
<dbReference type="NCBIfam" id="NF007739">
    <property type="entry name" value="PRK10419.1"/>
    <property type="match status" value="2"/>
</dbReference>
<sequence length="565" mass="61329">MMKPVLEIRNLRLELEEPLKGSKPIVSDINLKVHPGEVHALIGESGSGKTTIALSAMGYVRPGLTRAAGQVFLKGTDLFTLSPHALRDIRGNRVTYVAQSAAASFNPSLRIGHQVTETPREHALMSVAEAQAKASMLYQELRIPTPDKIAHRFPHEVSGGQLQRLMAAMAMISRPDLIIFDEPTTALDVTTQLSVLMAFRDLIKKHNTAAIYVSHDLALVAQIADRVTVLLNGEVKEEAEMSALIAAPKHEYSRVLMAAGTPSSDCPQAGQTETCGEIPLLRLESIYAGYGPVDANGQPAYPVIRDVNLSIEKGAVAGIIGESGSGKSTMAKVIAGLLPAARGEMLIKGTPLNPRVEDRNNEMVRRIQLVSQSADTALNPSHTIEKILGRPVEYFTGLKGSARRSRVRELLELVSLPPSVMDRRPSELSGGQKQRINLARALAAEPELILCDEVTSALDSIVRNSIVDLISQLREKLGLAILFISHDVSTVSRIADTVAVMHRGLIVESGPTGRVLVKPEHPYTRLLLNSVPRVEIGWLEKAYEKVQFEQSVLMSAKEVTSTLQG</sequence>
<dbReference type="CDD" id="cd03257">
    <property type="entry name" value="ABC_NikE_OppD_transporters"/>
    <property type="match status" value="2"/>
</dbReference>
<evidence type="ECO:0000256" key="1">
    <source>
        <dbReference type="ARBA" id="ARBA00004417"/>
    </source>
</evidence>
<proteinExistence type="inferred from homology"/>
<dbReference type="SMART" id="SM00382">
    <property type="entry name" value="AAA"/>
    <property type="match status" value="2"/>
</dbReference>
<dbReference type="Gene3D" id="3.40.50.300">
    <property type="entry name" value="P-loop containing nucleotide triphosphate hydrolases"/>
    <property type="match status" value="2"/>
</dbReference>
<evidence type="ECO:0000259" key="10">
    <source>
        <dbReference type="PROSITE" id="PS50893"/>
    </source>
</evidence>
<comment type="similarity">
    <text evidence="2">Belongs to the ABC transporter superfamily.</text>
</comment>
<evidence type="ECO:0000256" key="9">
    <source>
        <dbReference type="ARBA" id="ARBA00023136"/>
    </source>
</evidence>
<evidence type="ECO:0000256" key="8">
    <source>
        <dbReference type="ARBA" id="ARBA00022967"/>
    </source>
</evidence>
<gene>
    <name evidence="11" type="ORF">RFM51_29355</name>
</gene>
<dbReference type="InterPro" id="IPR027417">
    <property type="entry name" value="P-loop_NTPase"/>
</dbReference>
<evidence type="ECO:0000256" key="4">
    <source>
        <dbReference type="ARBA" id="ARBA00022475"/>
    </source>
</evidence>
<keyword evidence="7 11" id="KW-0067">ATP-binding</keyword>
<reference evidence="11 12" key="1">
    <citation type="submission" date="2023-08" db="EMBL/GenBank/DDBJ databases">
        <title>Implementing the SeqCode for naming new Mesorhizobium species isolated from Vachellia karroo root nodules.</title>
        <authorList>
            <person name="Van Lill M."/>
        </authorList>
    </citation>
    <scope>NUCLEOTIDE SEQUENCE [LARGE SCALE GENOMIC DNA]</scope>
    <source>
        <strain evidence="11 12">VK3E</strain>
    </source>
</reference>
<evidence type="ECO:0000256" key="3">
    <source>
        <dbReference type="ARBA" id="ARBA00022448"/>
    </source>
</evidence>
<dbReference type="InterPro" id="IPR050388">
    <property type="entry name" value="ABC_Ni/Peptide_Import"/>
</dbReference>
<keyword evidence="6" id="KW-0547">Nucleotide-binding</keyword>
<protein>
    <submittedName>
        <fullName evidence="11">ABC transporter ATP-binding protein</fullName>
    </submittedName>
</protein>